<keyword evidence="5" id="KW-0378">Hydrolase</keyword>
<organism evidence="10 12">
    <name type="scientific">Salinicoccus halodurans</name>
    <dbReference type="NCBI Taxonomy" id="407035"/>
    <lineage>
        <taxon>Bacteria</taxon>
        <taxon>Bacillati</taxon>
        <taxon>Bacillota</taxon>
        <taxon>Bacilli</taxon>
        <taxon>Bacillales</taxon>
        <taxon>Staphylococcaceae</taxon>
        <taxon>Salinicoccus</taxon>
    </lineage>
</organism>
<dbReference type="Proteomes" id="UP000183090">
    <property type="component" value="Unassembled WGS sequence"/>
</dbReference>
<dbReference type="GO" id="GO:0006508">
    <property type="term" value="P:proteolysis"/>
    <property type="evidence" value="ECO:0007669"/>
    <property type="project" value="UniProtKB-KW"/>
</dbReference>
<dbReference type="InterPro" id="IPR023367">
    <property type="entry name" value="Peptidase_M42_dom2"/>
</dbReference>
<keyword evidence="2 10" id="KW-0031">Aminopeptidase</keyword>
<evidence type="ECO:0000313" key="10">
    <source>
        <dbReference type="EMBL" id="SFK94310.1"/>
    </source>
</evidence>
<dbReference type="PIRSF" id="PIRSF001123">
    <property type="entry name" value="PepA_GA"/>
    <property type="match status" value="1"/>
</dbReference>
<dbReference type="InterPro" id="IPR051464">
    <property type="entry name" value="Peptidase_M42_aminopept"/>
</dbReference>
<proteinExistence type="inferred from homology"/>
<name>A0A0F7HL84_9STAP</name>
<dbReference type="OrthoDB" id="9772053at2"/>
<dbReference type="EMBL" id="FOTB01000006">
    <property type="protein sequence ID" value="SFK94310.1"/>
    <property type="molecule type" value="Genomic_DNA"/>
</dbReference>
<comment type="cofactor">
    <cofactor evidence="8">
        <name>a divalent metal cation</name>
        <dbReference type="ChEBI" id="CHEBI:60240"/>
    </cofactor>
    <text evidence="8">Binds 2 divalent metal cations per subunit.</text>
</comment>
<dbReference type="CDD" id="cd05656">
    <property type="entry name" value="M42_Frv"/>
    <property type="match status" value="1"/>
</dbReference>
<reference evidence="11" key="2">
    <citation type="submission" date="2015-04" db="EMBL/GenBank/DDBJ databases">
        <title>Complete genome sequence of Salinicoccus halodurans strain H3B36, isolated from the Qaidam basin of China.</title>
        <authorList>
            <person name="Ma Y."/>
            <person name="Jiang K."/>
            <person name="Xue Y."/>
        </authorList>
    </citation>
    <scope>NUCLEOTIDE SEQUENCE [LARGE SCALE GENOMIC DNA]</scope>
    <source>
        <strain evidence="11">H3B36</strain>
    </source>
</reference>
<feature type="binding site" evidence="8">
    <location>
        <position position="216"/>
    </location>
    <ligand>
        <name>Zn(2+)</name>
        <dbReference type="ChEBI" id="CHEBI:29105"/>
        <label>2</label>
    </ligand>
</feature>
<dbReference type="GO" id="GO:0004177">
    <property type="term" value="F:aminopeptidase activity"/>
    <property type="evidence" value="ECO:0007669"/>
    <property type="project" value="UniProtKB-UniRule"/>
</dbReference>
<evidence type="ECO:0000256" key="2">
    <source>
        <dbReference type="ARBA" id="ARBA00022438"/>
    </source>
</evidence>
<dbReference type="KEGG" id="shv:AAT16_08730"/>
<feature type="binding site" evidence="8">
    <location>
        <position position="69"/>
    </location>
    <ligand>
        <name>Zn(2+)</name>
        <dbReference type="ChEBI" id="CHEBI:29105"/>
        <label>1</label>
    </ligand>
</feature>
<evidence type="ECO:0000313" key="11">
    <source>
        <dbReference type="Proteomes" id="UP000034029"/>
    </source>
</evidence>
<evidence type="ECO:0000256" key="1">
    <source>
        <dbReference type="ARBA" id="ARBA00006272"/>
    </source>
</evidence>
<dbReference type="PANTHER" id="PTHR32481:SF0">
    <property type="entry name" value="AMINOPEPTIDASE YPDE-RELATED"/>
    <property type="match status" value="1"/>
</dbReference>
<evidence type="ECO:0000256" key="3">
    <source>
        <dbReference type="ARBA" id="ARBA00022670"/>
    </source>
</evidence>
<keyword evidence="4 8" id="KW-0479">Metal-binding</keyword>
<reference evidence="10 12" key="3">
    <citation type="submission" date="2016-10" db="EMBL/GenBank/DDBJ databases">
        <authorList>
            <person name="Varghese N."/>
            <person name="Submissions S."/>
        </authorList>
    </citation>
    <scope>NUCLEOTIDE SEQUENCE [LARGE SCALE GENOMIC DNA]</scope>
    <source>
        <strain evidence="10 12">CGMCC 1.6501</strain>
    </source>
</reference>
<evidence type="ECO:0000256" key="5">
    <source>
        <dbReference type="ARBA" id="ARBA00022801"/>
    </source>
</evidence>
<protein>
    <submittedName>
        <fullName evidence="10">Glutamyl aminopeptidase</fullName>
    </submittedName>
    <submittedName>
        <fullName evidence="9">Peptidase M28</fullName>
    </submittedName>
</protein>
<evidence type="ECO:0000256" key="6">
    <source>
        <dbReference type="PIRNR" id="PIRNR001123"/>
    </source>
</evidence>
<accession>A0A0F7HL84</accession>
<keyword evidence="11" id="KW-1185">Reference proteome</keyword>
<feature type="active site" description="Proton acceptor" evidence="7">
    <location>
        <position position="215"/>
    </location>
</feature>
<feature type="binding site" evidence="8">
    <location>
        <position position="323"/>
    </location>
    <ligand>
        <name>Zn(2+)</name>
        <dbReference type="ChEBI" id="CHEBI:29105"/>
        <label>2</label>
    </ligand>
</feature>
<dbReference type="PANTHER" id="PTHR32481">
    <property type="entry name" value="AMINOPEPTIDASE"/>
    <property type="match status" value="1"/>
</dbReference>
<dbReference type="Gene3D" id="3.40.630.10">
    <property type="entry name" value="Zn peptidases"/>
    <property type="match status" value="1"/>
</dbReference>
<evidence type="ECO:0000256" key="7">
    <source>
        <dbReference type="PIRSR" id="PIRSR001123-1"/>
    </source>
</evidence>
<dbReference type="GO" id="GO:0046872">
    <property type="term" value="F:metal ion binding"/>
    <property type="evidence" value="ECO:0007669"/>
    <property type="project" value="UniProtKB-UniRule"/>
</dbReference>
<dbReference type="Proteomes" id="UP000034029">
    <property type="component" value="Chromosome"/>
</dbReference>
<dbReference type="InterPro" id="IPR008007">
    <property type="entry name" value="Peptidase_M42"/>
</dbReference>
<dbReference type="SUPFAM" id="SSF53187">
    <property type="entry name" value="Zn-dependent exopeptidases"/>
    <property type="match status" value="1"/>
</dbReference>
<dbReference type="RefSeq" id="WP_046790491.1">
    <property type="nucleotide sequence ID" value="NZ_CP011366.1"/>
</dbReference>
<comment type="similarity">
    <text evidence="1 6">Belongs to the peptidase M42 family.</text>
</comment>
<feature type="binding site" evidence="8">
    <location>
        <position position="238"/>
    </location>
    <ligand>
        <name>Zn(2+)</name>
        <dbReference type="ChEBI" id="CHEBI:29105"/>
        <label>1</label>
    </ligand>
</feature>
<evidence type="ECO:0000313" key="12">
    <source>
        <dbReference type="Proteomes" id="UP000183090"/>
    </source>
</evidence>
<keyword evidence="3" id="KW-0645">Protease</keyword>
<evidence type="ECO:0000256" key="4">
    <source>
        <dbReference type="ARBA" id="ARBA00022723"/>
    </source>
</evidence>
<feature type="binding site" evidence="8">
    <location>
        <position position="183"/>
    </location>
    <ligand>
        <name>Zn(2+)</name>
        <dbReference type="ChEBI" id="CHEBI:29105"/>
        <label>1</label>
    </ligand>
</feature>
<dbReference type="EMBL" id="CP011366">
    <property type="protein sequence ID" value="AKG74309.1"/>
    <property type="molecule type" value="Genomic_DNA"/>
</dbReference>
<gene>
    <name evidence="9" type="ORF">AAT16_08730</name>
    <name evidence="10" type="ORF">SAMN05216235_2643</name>
</gene>
<dbReference type="Gene3D" id="2.40.30.40">
    <property type="entry name" value="Peptidase M42, domain 2"/>
    <property type="match status" value="1"/>
</dbReference>
<evidence type="ECO:0000313" key="9">
    <source>
        <dbReference type="EMBL" id="AKG74309.1"/>
    </source>
</evidence>
<dbReference type="AlphaFoldDB" id="A0A0F7HL84"/>
<evidence type="ECO:0000256" key="8">
    <source>
        <dbReference type="PIRSR" id="PIRSR001123-2"/>
    </source>
</evidence>
<dbReference type="Pfam" id="PF05343">
    <property type="entry name" value="Peptidase_M42"/>
    <property type="match status" value="1"/>
</dbReference>
<dbReference type="SUPFAM" id="SSF101821">
    <property type="entry name" value="Aminopeptidase/glucanase lid domain"/>
    <property type="match status" value="1"/>
</dbReference>
<reference evidence="9 11" key="1">
    <citation type="journal article" date="2015" name="Int. J. Syst. Evol. Microbiol.">
        <title>Complete genome sequence of Salinicoccus halodurans H3B36, isolated from the Qaidam Basin in China.</title>
        <authorList>
            <person name="Jiang K."/>
            <person name="Xue Y."/>
            <person name="Ma Y."/>
        </authorList>
    </citation>
    <scope>NUCLEOTIDE SEQUENCE [LARGE SCALE GENOMIC DNA]</scope>
    <source>
        <strain evidence="9 11">H3B36</strain>
    </source>
</reference>
<sequence>MNLTDETLKRMKTLTELHGAPGFEDKIRAYMRSELEKYADEIITDGLGGIFAVKKSVKENAPKVMVAAHMDEVGFMITQLTKNGMIKFAPLGGWSTDVMLSHKFKVRTSKDKEITGIIGSVPVHFRKESKGGKTEIKDMLLDVGADTKEELEKMGIQPGDSVVPDVEFQVMEGTDKLLAKAWDNRYGCLIAIETLQALKDVDLDCDLYIGANVQEEVGLRGAKVSSNLVKPDVAFVVDCSPANDMLGKNEDMGKIGEGTLIRIMDKTMILSKPMRDYLLETAETHEIKHQYYQSPGGTDAGSIHVSGEGVISAVVGICARYIHTSHSIINYNDYLHAKTMLSELVKGINSKKVEELRGL</sequence>
<feature type="binding site" evidence="8">
    <location>
        <position position="183"/>
    </location>
    <ligand>
        <name>Zn(2+)</name>
        <dbReference type="ChEBI" id="CHEBI:29105"/>
        <label>2</label>
    </ligand>
</feature>